<dbReference type="PANTHER" id="PTHR46825">
    <property type="entry name" value="D-ALANYL-D-ALANINE-CARBOXYPEPTIDASE/ENDOPEPTIDASE AMPH"/>
    <property type="match status" value="1"/>
</dbReference>
<dbReference type="EMBL" id="JAASRO010000001">
    <property type="protein sequence ID" value="NIK60172.1"/>
    <property type="molecule type" value="Genomic_DNA"/>
</dbReference>
<dbReference type="Pfam" id="PF24491">
    <property type="entry name" value="DUF7586"/>
    <property type="match status" value="1"/>
</dbReference>
<protein>
    <submittedName>
        <fullName evidence="3">CubicO group peptidase (Beta-lactamase class C family)</fullName>
    </submittedName>
</protein>
<dbReference type="PANTHER" id="PTHR46825:SF7">
    <property type="entry name" value="D-ALANYL-D-ALANINE CARBOXYPEPTIDASE"/>
    <property type="match status" value="1"/>
</dbReference>
<comment type="caution">
    <text evidence="3">The sequence shown here is derived from an EMBL/GenBank/DDBJ whole genome shotgun (WGS) entry which is preliminary data.</text>
</comment>
<dbReference type="Proteomes" id="UP000555407">
    <property type="component" value="Unassembled WGS sequence"/>
</dbReference>
<accession>A0A7X5VGP8</accession>
<feature type="domain" description="Beta-lactamase-related" evidence="1">
    <location>
        <begin position="22"/>
        <end position="328"/>
    </location>
</feature>
<sequence>MTSVRPDTADGLFAEVAAAQSEWKLPSVCAGVVRDGELVWTGVRGRFATGDGGLPGTDVQYRVGSITKTLTAVLVMQCRDDGLLTLNDAVGKHLPGIAFGDRTIRHLLAHSGGMNAEPEGPWWERNPGVTFDELTAAMSDAQAVGPADRRHHYSNLGYGLLGEIVARLRGESWLDLARKRILAPLEMRRTSYFPEGPSAQGFSVHPFSAQLDPEPSYDSGAMAPAGQLWSTIEDLARYATFWIDPVPEVLSRESVEEMAAPVASDPREGLNASYGLGLRLIADDPHLLVGHTGSMPGFLAGLFVDRVRRVGAVTLGNATYGRVASLAPDLVRILTRHEPPIAQEWVPEPPLTQGAELLGHWYWGNTPLTISATAGILQLSGGLTTRLTPLGPDLYQGRDGYLAGEKLHVIRDGNTISHLNVATFTLTRTPYGR</sequence>
<dbReference type="Gene3D" id="3.40.710.10">
    <property type="entry name" value="DD-peptidase/beta-lactamase superfamily"/>
    <property type="match status" value="1"/>
</dbReference>
<feature type="domain" description="DUF7586" evidence="2">
    <location>
        <begin position="354"/>
        <end position="428"/>
    </location>
</feature>
<evidence type="ECO:0000259" key="1">
    <source>
        <dbReference type="Pfam" id="PF00144"/>
    </source>
</evidence>
<organism evidence="3 4">
    <name type="scientific">Kribbella shirazensis</name>
    <dbReference type="NCBI Taxonomy" id="1105143"/>
    <lineage>
        <taxon>Bacteria</taxon>
        <taxon>Bacillati</taxon>
        <taxon>Actinomycetota</taxon>
        <taxon>Actinomycetes</taxon>
        <taxon>Propionibacteriales</taxon>
        <taxon>Kribbellaceae</taxon>
        <taxon>Kribbella</taxon>
    </lineage>
</organism>
<dbReference type="InterPro" id="IPR012338">
    <property type="entry name" value="Beta-lactam/transpept-like"/>
</dbReference>
<name>A0A7X5VGP8_9ACTN</name>
<dbReference type="InterPro" id="IPR056008">
    <property type="entry name" value="DUF7586"/>
</dbReference>
<reference evidence="3 4" key="1">
    <citation type="submission" date="2020-03" db="EMBL/GenBank/DDBJ databases">
        <title>Sequencing the genomes of 1000 actinobacteria strains.</title>
        <authorList>
            <person name="Klenk H.-P."/>
        </authorList>
    </citation>
    <scope>NUCLEOTIDE SEQUENCE [LARGE SCALE GENOMIC DNA]</scope>
    <source>
        <strain evidence="3 4">DSM 45490</strain>
    </source>
</reference>
<dbReference type="SUPFAM" id="SSF56601">
    <property type="entry name" value="beta-lactamase/transpeptidase-like"/>
    <property type="match status" value="1"/>
</dbReference>
<dbReference type="Pfam" id="PF00144">
    <property type="entry name" value="Beta-lactamase"/>
    <property type="match status" value="1"/>
</dbReference>
<proteinExistence type="predicted"/>
<dbReference type="AlphaFoldDB" id="A0A7X5VGP8"/>
<dbReference type="InterPro" id="IPR001466">
    <property type="entry name" value="Beta-lactam-related"/>
</dbReference>
<evidence type="ECO:0000313" key="3">
    <source>
        <dbReference type="EMBL" id="NIK60172.1"/>
    </source>
</evidence>
<dbReference type="RefSeq" id="WP_167213052.1">
    <property type="nucleotide sequence ID" value="NZ_JAASRO010000001.1"/>
</dbReference>
<evidence type="ECO:0000259" key="2">
    <source>
        <dbReference type="Pfam" id="PF24491"/>
    </source>
</evidence>
<keyword evidence="4" id="KW-1185">Reference proteome</keyword>
<dbReference type="InterPro" id="IPR050491">
    <property type="entry name" value="AmpC-like"/>
</dbReference>
<evidence type="ECO:0000313" key="4">
    <source>
        <dbReference type="Proteomes" id="UP000555407"/>
    </source>
</evidence>
<gene>
    <name evidence="3" type="ORF">BJY22_005889</name>
</gene>